<feature type="compositionally biased region" description="Basic and acidic residues" evidence="1">
    <location>
        <begin position="39"/>
        <end position="53"/>
    </location>
</feature>
<feature type="compositionally biased region" description="Gly residues" evidence="1">
    <location>
        <begin position="124"/>
        <end position="133"/>
    </location>
</feature>
<proteinExistence type="predicted"/>
<evidence type="ECO:0000313" key="4">
    <source>
        <dbReference type="Proteomes" id="UP000192366"/>
    </source>
</evidence>
<organism evidence="3 4">
    <name type="scientific">Mycolicibacterium bacteremicum</name>
    <name type="common">Mycobacterium bacteremicum</name>
    <dbReference type="NCBI Taxonomy" id="564198"/>
    <lineage>
        <taxon>Bacteria</taxon>
        <taxon>Bacillati</taxon>
        <taxon>Actinomycetota</taxon>
        <taxon>Actinomycetes</taxon>
        <taxon>Mycobacteriales</taxon>
        <taxon>Mycobacteriaceae</taxon>
        <taxon>Mycolicibacterium</taxon>
    </lineage>
</organism>
<feature type="signal peptide" evidence="2">
    <location>
        <begin position="1"/>
        <end position="23"/>
    </location>
</feature>
<feature type="compositionally biased region" description="Low complexity" evidence="1">
    <location>
        <begin position="166"/>
        <end position="177"/>
    </location>
</feature>
<evidence type="ECO:0008006" key="5">
    <source>
        <dbReference type="Google" id="ProtNLM"/>
    </source>
</evidence>
<dbReference type="Pfam" id="PF17963">
    <property type="entry name" value="Big_9"/>
    <property type="match status" value="8"/>
</dbReference>
<dbReference type="Proteomes" id="UP000192366">
    <property type="component" value="Unassembled WGS sequence"/>
</dbReference>
<evidence type="ECO:0000256" key="2">
    <source>
        <dbReference type="SAM" id="SignalP"/>
    </source>
</evidence>
<keyword evidence="2" id="KW-0732">Signal</keyword>
<dbReference type="EMBL" id="MVHJ01000034">
    <property type="protein sequence ID" value="ORA02096.1"/>
    <property type="molecule type" value="Genomic_DNA"/>
</dbReference>
<evidence type="ECO:0000256" key="1">
    <source>
        <dbReference type="SAM" id="MobiDB-lite"/>
    </source>
</evidence>
<protein>
    <recommendedName>
        <fullName evidence="5">Tandem-95 repeat protein</fullName>
    </recommendedName>
</protein>
<evidence type="ECO:0000313" key="3">
    <source>
        <dbReference type="EMBL" id="ORA02096.1"/>
    </source>
</evidence>
<feature type="compositionally biased region" description="Acidic residues" evidence="1">
    <location>
        <begin position="108"/>
        <end position="123"/>
    </location>
</feature>
<name>A0A1W9YPV3_MYCBA</name>
<feature type="compositionally biased region" description="Low complexity" evidence="1">
    <location>
        <begin position="20"/>
        <end position="31"/>
    </location>
</feature>
<keyword evidence="4" id="KW-1185">Reference proteome</keyword>
<gene>
    <name evidence="3" type="ORF">BST17_25185</name>
</gene>
<sequence length="1663" mass="167092">MRAGELAVAAFLGLAVTAAPAVAAADTTDGPSTGPSSDNDSKGADSKGADSKGADGSTSSGPGAPSSGTGSNASGSDNESDDADDTDDADETGADDAEGDGGISGADSGDDEIVDDADDDAGEGDVGGDGAGGDDARTSGGDGSAGTGDTGGIGTEVVEPEPEIVDPPVVEPEVVQPETPPPGTETDNAPIVAPVVVPEIAHSAQFTTLSGSDPTPTPTPPALASALIDIDIVPEPPTIPAFAPFMGVINALANWVDQIFPPYQADPILNPTQVAAGWVMTLFAGLQGTYWNGQPTPFTFGALVLVTAAYQRYERLATNQLPGAPTVSAGPLPLTWKLKSVDPDGDPLIYSVDLNGQPSNGLITMSPDGTFSFVPDSLDDLNNGTDVTFTVRVNDSLGFLEHPLTPDGNDAFYTVTFRYPGLGINNLPVFNPSGQAQVSGYDPVTGKVTIIAQATDADGDPLSYTATSLWGNIVRNEDGTFTYTPTDFARHAAASLLGAKTDLVTIWANDGRGGITLLPTMVSVDIISANTPPTITVGTANTEPITGIITGSFDVKDDDGDLVIVTGDVITSRGGIVVVTPLGYAYTPTLLARSQGGTDTFTVTLNDAHGGVVEVAVTVTINRINTNPIGGITTGTRDADGVVRGTVAATDFDGDDLTFTLAGGASSGYSSSGGIVLLNSNGTFTFIPKPGGLLGDLTLDSFEVNISDGRGGTATTTVTLFANLKVDPVVTSNVDGVIKGGLDIDDDDNTGLLTYGVGNGPTKGTVTVNPDGTYTYTATTAGWNESDTFTIVGTVDGKSITIATVTVVPKPNVAPTAPALDGAVVVGGSGIASGNIGASDANGDTLHYSVDGYGGASTKVLANGAIVTVDQNGKWHYIPGLNSGTLGVILASSFTVYISDGKGGQASTLVTVSTHDLAIPVTKVGSNGTVTGGLGLTAGEQGLMTYSLGTGPGKGTVTVNPDGTYTYTATTAGWNESDTFTIMGTVGGQTIAVAEVSVVPKSNAAPTVDPLDLVTVIGGSGIATGNVGANDANGDTLHYSVTGYGGASTKVLSNGAIVSVDANGKWSYIPGLNSGVLGAIIGSTFTVYVSDGKGGQVSTPVVVTTHDLSIPVTKVGSNGTVTGGLTLTAAEQGLMTYSLGTGPGKGTVTVNPDGTYTYTATTAGWNESDTFTIVGTIGGQTITVANVSLVPKVNSTPTSKGIDGAVIVGGSGIATGNVDADDDDNDTLHYSVIGYGGGSSKVLGNGSIVTVDANGKWSYVPGQNSGVLGAIVGSTFTVYVTDGKGGQTTTLVTVTTHDLDLTVTKNVNNGTVTGGIQLTSSEQGVLTYTVGNGPTKGTVTLNPNGTYTYTASSAGWNESDSFTIVGSVGGVSITVATVSFVPKPNNLPTTNGSGIALGNGIGIAKGNVGASDADGDALTYSVSSGGASTQVRNNGAIVTVDANGNWAYVPKPNSGVLINDTITIYVTDARGGVTTHDVNITTAQLHGIDYVSTGTAGQGRINGIPSDNMSLFTFSKGSGGTGNVAAVTVSSSGVFTYTGALNQAVSFDIVATVGGQSFVIQTVNLRPPTISTSVMTKINTINGADEVQWNGITLSDPDGDDVTLQKVSQLNGNATISGPTLGLWSVTYNSNNGSFFVKGSAGNVVVRAVDSFGFYSSNLTLNY</sequence>
<accession>A0A1W9YPV3</accession>
<feature type="chain" id="PRO_5039619185" description="Tandem-95 repeat protein" evidence="2">
    <location>
        <begin position="24"/>
        <end position="1663"/>
    </location>
</feature>
<feature type="compositionally biased region" description="Low complexity" evidence="1">
    <location>
        <begin position="54"/>
        <end position="77"/>
    </location>
</feature>
<feature type="compositionally biased region" description="Gly residues" evidence="1">
    <location>
        <begin position="140"/>
        <end position="154"/>
    </location>
</feature>
<reference evidence="3 4" key="1">
    <citation type="submission" date="2017-02" db="EMBL/GenBank/DDBJ databases">
        <title>The new phylogeny of genus Mycobacterium.</title>
        <authorList>
            <person name="Tortoli E."/>
            <person name="Trovato A."/>
            <person name="Cirillo D.M."/>
        </authorList>
    </citation>
    <scope>NUCLEOTIDE SEQUENCE [LARGE SCALE GENOMIC DNA]</scope>
    <source>
        <strain evidence="3 4">DSM 45578</strain>
    </source>
</reference>
<dbReference type="STRING" id="564198.BST17_25185"/>
<feature type="compositionally biased region" description="Acidic residues" evidence="1">
    <location>
        <begin position="78"/>
        <end position="99"/>
    </location>
</feature>
<feature type="region of interest" description="Disordered" evidence="1">
    <location>
        <begin position="20"/>
        <end position="189"/>
    </location>
</feature>
<comment type="caution">
    <text evidence="3">The sequence shown here is derived from an EMBL/GenBank/DDBJ whole genome shotgun (WGS) entry which is preliminary data.</text>
</comment>